<evidence type="ECO:0000313" key="2">
    <source>
        <dbReference type="EMBL" id="EXI69605.1"/>
    </source>
</evidence>
<evidence type="ECO:0000313" key="3">
    <source>
        <dbReference type="Proteomes" id="UP000020218"/>
    </source>
</evidence>
<keyword evidence="3" id="KW-1185">Reference proteome</keyword>
<sequence length="478" mass="53475">MISVDNQPPNAAPQDEDFTIEAYHGLVRLCLSSYTPASYDRIPWGQRFVLWRHDCDYSLNRALAVGRAEHDEGLNSTFFVNPHSEFYNLLERSQLEIVKSLLGLGHEVGLHFDAAFHATRSEDELHDQIAREARLLEELLGKRPAVFSFHNPTAFHLGCEAETYGGLVNCYSRRFKTEVPYCSDSNGYWRFRRLSEVLSEASDSCLQVLTHPGWWQSRAMPPRQRVFRCAFGRARATMLFYDQAIEDCSRENFAGTAASISFLRSVDREIFEALDYLWNMRRFATLFLELSRLHETQLRRICKAILIGEWRIPVAQVCGFLDQAIAGFDGLSLFKCICGRSWLPAGEAHDAAHRRSLMVRDRLAQGAPEAADETLEADCVELCGRIESLAVWGRGEPIGLDGLSQEESASDAADTRQGPHDAGDPEKQGSCEICEAYRNRWEALQKHAGGLAAGAAVRPETAGAGRDDGGAKRLALPC</sequence>
<dbReference type="STRING" id="1454001.AW08_00098"/>
<dbReference type="Proteomes" id="UP000020218">
    <property type="component" value="Unassembled WGS sequence"/>
</dbReference>
<reference evidence="2" key="1">
    <citation type="submission" date="2014-02" db="EMBL/GenBank/DDBJ databases">
        <title>Expanding our view of genomic diversity in Candidatus Accumulibacter clades.</title>
        <authorList>
            <person name="Skennerton C.T."/>
            <person name="Barr J.J."/>
            <person name="Slater F.R."/>
            <person name="Bond P.L."/>
            <person name="Tyson G.W."/>
        </authorList>
    </citation>
    <scope>NUCLEOTIDE SEQUENCE [LARGE SCALE GENOMIC DNA]</scope>
</reference>
<dbReference type="InterPro" id="IPR011330">
    <property type="entry name" value="Glyco_hydro/deAcase_b/a-brl"/>
</dbReference>
<name>A0A011NYA8_9PROT</name>
<proteinExistence type="predicted"/>
<dbReference type="PATRIC" id="fig|1454001.3.peg.279"/>
<gene>
    <name evidence="2" type="ORF">AW08_00098</name>
</gene>
<feature type="region of interest" description="Disordered" evidence="1">
    <location>
        <begin position="405"/>
        <end position="428"/>
    </location>
</feature>
<feature type="region of interest" description="Disordered" evidence="1">
    <location>
        <begin position="459"/>
        <end position="478"/>
    </location>
</feature>
<dbReference type="AlphaFoldDB" id="A0A011NYA8"/>
<dbReference type="GO" id="GO:0005975">
    <property type="term" value="P:carbohydrate metabolic process"/>
    <property type="evidence" value="ECO:0007669"/>
    <property type="project" value="InterPro"/>
</dbReference>
<protein>
    <recommendedName>
        <fullName evidence="4">Polysaccharide deacetylase</fullName>
    </recommendedName>
</protein>
<dbReference type="Gene3D" id="3.20.20.370">
    <property type="entry name" value="Glycoside hydrolase/deacetylase"/>
    <property type="match status" value="1"/>
</dbReference>
<feature type="compositionally biased region" description="Basic and acidic residues" evidence="1">
    <location>
        <begin position="413"/>
        <end position="428"/>
    </location>
</feature>
<comment type="caution">
    <text evidence="2">The sequence shown here is derived from an EMBL/GenBank/DDBJ whole genome shotgun (WGS) entry which is preliminary data.</text>
</comment>
<evidence type="ECO:0000256" key="1">
    <source>
        <dbReference type="SAM" id="MobiDB-lite"/>
    </source>
</evidence>
<dbReference type="EMBL" id="JFAX01000001">
    <property type="protein sequence ID" value="EXI69605.1"/>
    <property type="molecule type" value="Genomic_DNA"/>
</dbReference>
<dbReference type="SUPFAM" id="SSF88713">
    <property type="entry name" value="Glycoside hydrolase/deacetylase"/>
    <property type="match status" value="1"/>
</dbReference>
<accession>A0A011NYA8</accession>
<evidence type="ECO:0008006" key="4">
    <source>
        <dbReference type="Google" id="ProtNLM"/>
    </source>
</evidence>
<organism evidence="2 3">
    <name type="scientific">Candidatus Accumulibacter adjunctus</name>
    <dbReference type="NCBI Taxonomy" id="1454001"/>
    <lineage>
        <taxon>Bacteria</taxon>
        <taxon>Pseudomonadati</taxon>
        <taxon>Pseudomonadota</taxon>
        <taxon>Betaproteobacteria</taxon>
        <taxon>Candidatus Accumulibacter</taxon>
    </lineage>
</organism>